<keyword evidence="2" id="KW-0808">Transferase</keyword>
<dbReference type="Proteomes" id="UP000450676">
    <property type="component" value="Unassembled WGS sequence"/>
</dbReference>
<dbReference type="AlphaFoldDB" id="A0A7X4KQR9"/>
<accession>A0A7X4KQR9</accession>
<dbReference type="EMBL" id="WWCU01000060">
    <property type="protein sequence ID" value="MYN11215.1"/>
    <property type="molecule type" value="Genomic_DNA"/>
</dbReference>
<dbReference type="InterPro" id="IPR001173">
    <property type="entry name" value="Glyco_trans_2-like"/>
</dbReference>
<gene>
    <name evidence="2" type="ORF">GTP77_28275</name>
</gene>
<protein>
    <submittedName>
        <fullName evidence="2">Glycosyltransferase</fullName>
    </submittedName>
</protein>
<dbReference type="InterPro" id="IPR029044">
    <property type="entry name" value="Nucleotide-diphossugar_trans"/>
</dbReference>
<feature type="domain" description="Glycosyltransferase 2-like" evidence="1">
    <location>
        <begin position="7"/>
        <end position="149"/>
    </location>
</feature>
<organism evidence="2 3">
    <name type="scientific">Pseudoduganella aquatica</name>
    <dbReference type="NCBI Taxonomy" id="2660641"/>
    <lineage>
        <taxon>Bacteria</taxon>
        <taxon>Pseudomonadati</taxon>
        <taxon>Pseudomonadota</taxon>
        <taxon>Betaproteobacteria</taxon>
        <taxon>Burkholderiales</taxon>
        <taxon>Oxalobacteraceae</taxon>
        <taxon>Telluria group</taxon>
        <taxon>Pseudoduganella</taxon>
    </lineage>
</organism>
<dbReference type="Pfam" id="PF00535">
    <property type="entry name" value="Glycos_transf_2"/>
    <property type="match status" value="1"/>
</dbReference>
<evidence type="ECO:0000313" key="2">
    <source>
        <dbReference type="EMBL" id="MYN11215.1"/>
    </source>
</evidence>
<proteinExistence type="predicted"/>
<dbReference type="GO" id="GO:0016758">
    <property type="term" value="F:hexosyltransferase activity"/>
    <property type="evidence" value="ECO:0007669"/>
    <property type="project" value="UniProtKB-ARBA"/>
</dbReference>
<keyword evidence="3" id="KW-1185">Reference proteome</keyword>
<evidence type="ECO:0000313" key="3">
    <source>
        <dbReference type="Proteomes" id="UP000450676"/>
    </source>
</evidence>
<dbReference type="RefSeq" id="WP_161075486.1">
    <property type="nucleotide sequence ID" value="NZ_CP086370.1"/>
</dbReference>
<dbReference type="Gene3D" id="3.90.550.10">
    <property type="entry name" value="Spore Coat Polysaccharide Biosynthesis Protein SpsA, Chain A"/>
    <property type="match status" value="1"/>
</dbReference>
<evidence type="ECO:0000259" key="1">
    <source>
        <dbReference type="Pfam" id="PF00535"/>
    </source>
</evidence>
<dbReference type="SUPFAM" id="SSF53448">
    <property type="entry name" value="Nucleotide-diphospho-sugar transferases"/>
    <property type="match status" value="1"/>
</dbReference>
<dbReference type="CDD" id="cd00761">
    <property type="entry name" value="Glyco_tranf_GTA_type"/>
    <property type="match status" value="1"/>
</dbReference>
<dbReference type="PANTHER" id="PTHR22916">
    <property type="entry name" value="GLYCOSYLTRANSFERASE"/>
    <property type="match status" value="1"/>
</dbReference>
<reference evidence="2 3" key="1">
    <citation type="submission" date="2019-12" db="EMBL/GenBank/DDBJ databases">
        <title>Novel species isolated from a subtropical stream in China.</title>
        <authorList>
            <person name="Lu H."/>
        </authorList>
    </citation>
    <scope>NUCLEOTIDE SEQUENCE [LARGE SCALE GENOMIC DNA]</scope>
    <source>
        <strain evidence="2 3">FT127W</strain>
    </source>
</reference>
<name>A0A7X4KQR9_9BURK</name>
<dbReference type="PANTHER" id="PTHR22916:SF3">
    <property type="entry name" value="UDP-GLCNAC:BETAGAL BETA-1,3-N-ACETYLGLUCOSAMINYLTRANSFERASE-LIKE PROTEIN 1"/>
    <property type="match status" value="1"/>
</dbReference>
<sequence>MNKTVAVVIPYYQKRPGILAKAIRSALAQEGGVALDIIVIDDSSPVPARGELAGIDIPAPHALRIVEQPNAGPAAARNRALGLVAPGTEYVAFLDSDDEWIPAHVANAVAALEAGHDFYFSDHYQLNQTVTAFKRARRIEVGDHPAIGASPYLHSYRGDMFNQILTGNIVGTSTVVYRHAAGPELRFREEFVYAGEDYLFWLELAQRSGRVAFSALCECTYGEGVNIFAGSGWGTENSLIRLHYEMKFKKALPRLFSLSPAQLRQNGADVRGLRRSFVADLLHRLSHRKRLDGAVLRGQWRIDPQSFLYAPLLAVGVLLKR</sequence>
<comment type="caution">
    <text evidence="2">The sequence shown here is derived from an EMBL/GenBank/DDBJ whole genome shotgun (WGS) entry which is preliminary data.</text>
</comment>